<dbReference type="InterPro" id="IPR006086">
    <property type="entry name" value="XPG-I_dom"/>
</dbReference>
<dbReference type="AlphaFoldDB" id="A0A835IK96"/>
<dbReference type="InterPro" id="IPR006084">
    <property type="entry name" value="XPG/Rad2"/>
</dbReference>
<feature type="region of interest" description="Disordered" evidence="13">
    <location>
        <begin position="603"/>
        <end position="632"/>
    </location>
</feature>
<comment type="caution">
    <text evidence="16">The sequence shown here is derived from an EMBL/GenBank/DDBJ whole genome shotgun (WGS) entry which is preliminary data.</text>
</comment>
<dbReference type="SMART" id="SM00484">
    <property type="entry name" value="XPGI"/>
    <property type="match status" value="1"/>
</dbReference>
<sequence length="642" mass="73416">MGVGGGFWEILKPYARNENFDFLQNKKVAVDLSYWIVQHETALKNKARNPHLRLTFFRTINLFSKLGAFPVFVTDGTPSPLKARARMERFYRLTGLDVRKVEDGVSVERNRAFQKCVRECVELLELLGIPVLKARCEAEELCAQLNSEGHVDACITADSDAFLYGAKCVIKCLRPSSKEPFECYYMSDLEAGLGLKQVHLVAISLLVGNDHDLGGVSGIGIETALRFVRMFPEEEILNRLHDIGNGDIPLFQIDSRSVGDCDLPNPNENSPKTKSPHCSYCGHPGSKRAHSKVACEHCVTSGKENCTQKPRGLNVDAPLALWKSKYLFPFQFTPYLFLTYNKTSVLIGQDRKIKEQKKHENWQLGVCRKISTEKNFPNDEIIEMYLKHKRGTFTDVEIPSLLWEEPKIESLIDFLGYHQHWDPSYIRQRMLPLLSTNYLRKMASNPTENLLLHGQYEFDSIQRVKIRYGQPCYLVTWRKNSPALGNVSYNIEPEQFDVQDEDVLELSEANDLLDEPDVPQILVDAGCSFLLTEENMELVRAAFPGKVEKYLHEKEIKELKSRKKKSSKKSEGEHDKFESPKSRGIQLSITEFYRSTKTFVQAKQEEDSAKLPENPQKGHAKEKRRMATANLSKSVRRRLLFD</sequence>
<evidence type="ECO:0000313" key="16">
    <source>
        <dbReference type="EMBL" id="KAF9617188.1"/>
    </source>
</evidence>
<dbReference type="SUPFAM" id="SSF47807">
    <property type="entry name" value="5' to 3' exonuclease, C-terminal subdomain"/>
    <property type="match status" value="1"/>
</dbReference>
<accession>A0A835IK96</accession>
<evidence type="ECO:0000256" key="8">
    <source>
        <dbReference type="ARBA" id="ARBA00022842"/>
    </source>
</evidence>
<feature type="domain" description="XPG N-terminal" evidence="15">
    <location>
        <begin position="1"/>
        <end position="96"/>
    </location>
</feature>
<dbReference type="PANTHER" id="PTHR11081:SF59">
    <property type="entry name" value="FI23547P1"/>
    <property type="match status" value="1"/>
</dbReference>
<dbReference type="InterPro" id="IPR036279">
    <property type="entry name" value="5-3_exonuclease_C_sf"/>
</dbReference>
<evidence type="ECO:0000256" key="13">
    <source>
        <dbReference type="SAM" id="MobiDB-lite"/>
    </source>
</evidence>
<dbReference type="Pfam" id="PF00752">
    <property type="entry name" value="XPG_N"/>
    <property type="match status" value="1"/>
</dbReference>
<dbReference type="PANTHER" id="PTHR11081">
    <property type="entry name" value="FLAP ENDONUCLEASE FAMILY MEMBER"/>
    <property type="match status" value="1"/>
</dbReference>
<keyword evidence="5" id="KW-0255">Endonuclease</keyword>
<evidence type="ECO:0000256" key="4">
    <source>
        <dbReference type="ARBA" id="ARBA00022723"/>
    </source>
</evidence>
<evidence type="ECO:0000256" key="6">
    <source>
        <dbReference type="ARBA" id="ARBA00022763"/>
    </source>
</evidence>
<feature type="domain" description="XPG-I" evidence="14">
    <location>
        <begin position="125"/>
        <end position="195"/>
    </location>
</feature>
<keyword evidence="3" id="KW-0540">Nuclease</keyword>
<dbReference type="Gene3D" id="1.10.150.20">
    <property type="entry name" value="5' to 3' exonuclease, C-terminal subdomain"/>
    <property type="match status" value="1"/>
</dbReference>
<dbReference type="PRINTS" id="PR00853">
    <property type="entry name" value="XPGRADSUPER"/>
</dbReference>
<comment type="cofactor">
    <cofactor evidence="1">
        <name>Mg(2+)</name>
        <dbReference type="ChEBI" id="CHEBI:18420"/>
    </cofactor>
</comment>
<keyword evidence="9" id="KW-0234">DNA repair</keyword>
<evidence type="ECO:0000256" key="7">
    <source>
        <dbReference type="ARBA" id="ARBA00022801"/>
    </source>
</evidence>
<comment type="similarity">
    <text evidence="11">Belongs to the XPG/RAD2 endonuclease family. GEN subfamily.</text>
</comment>
<dbReference type="OrthoDB" id="2959108at2759"/>
<keyword evidence="4" id="KW-0479">Metal-binding</keyword>
<feature type="region of interest" description="Disordered" evidence="13">
    <location>
        <begin position="561"/>
        <end position="583"/>
    </location>
</feature>
<evidence type="ECO:0000256" key="5">
    <source>
        <dbReference type="ARBA" id="ARBA00022759"/>
    </source>
</evidence>
<keyword evidence="8" id="KW-0460">Magnesium</keyword>
<organism evidence="16 17">
    <name type="scientific">Coptis chinensis</name>
    <dbReference type="NCBI Taxonomy" id="261450"/>
    <lineage>
        <taxon>Eukaryota</taxon>
        <taxon>Viridiplantae</taxon>
        <taxon>Streptophyta</taxon>
        <taxon>Embryophyta</taxon>
        <taxon>Tracheophyta</taxon>
        <taxon>Spermatophyta</taxon>
        <taxon>Magnoliopsida</taxon>
        <taxon>Ranunculales</taxon>
        <taxon>Ranunculaceae</taxon>
        <taxon>Coptidoideae</taxon>
        <taxon>Coptis</taxon>
    </lineage>
</organism>
<evidence type="ECO:0000256" key="12">
    <source>
        <dbReference type="ARBA" id="ARBA00073453"/>
    </source>
</evidence>
<evidence type="ECO:0000256" key="2">
    <source>
        <dbReference type="ARBA" id="ARBA00004123"/>
    </source>
</evidence>
<evidence type="ECO:0000259" key="14">
    <source>
        <dbReference type="SMART" id="SM00484"/>
    </source>
</evidence>
<dbReference type="Gene3D" id="3.40.50.1010">
    <property type="entry name" value="5'-nuclease"/>
    <property type="match status" value="1"/>
</dbReference>
<evidence type="ECO:0000256" key="3">
    <source>
        <dbReference type="ARBA" id="ARBA00022722"/>
    </source>
</evidence>
<protein>
    <recommendedName>
        <fullName evidence="12">Flap endonuclease GEN-like 1</fullName>
    </recommendedName>
</protein>
<gene>
    <name evidence="16" type="ORF">IFM89_035070</name>
</gene>
<dbReference type="Pfam" id="PF00867">
    <property type="entry name" value="XPG_I"/>
    <property type="match status" value="1"/>
</dbReference>
<evidence type="ECO:0000313" key="17">
    <source>
        <dbReference type="Proteomes" id="UP000631114"/>
    </source>
</evidence>
<comment type="subcellular location">
    <subcellularLocation>
        <location evidence="2">Nucleus</location>
    </subcellularLocation>
</comment>
<dbReference type="FunFam" id="3.40.50.1010:FF:000032">
    <property type="entry name" value="Flap endonuclease GEN-like 1"/>
    <property type="match status" value="1"/>
</dbReference>
<dbReference type="InterPro" id="IPR029060">
    <property type="entry name" value="PIN-like_dom_sf"/>
</dbReference>
<proteinExistence type="inferred from homology"/>
<evidence type="ECO:0000256" key="9">
    <source>
        <dbReference type="ARBA" id="ARBA00023204"/>
    </source>
</evidence>
<dbReference type="GO" id="GO:0046872">
    <property type="term" value="F:metal ion binding"/>
    <property type="evidence" value="ECO:0007669"/>
    <property type="project" value="UniProtKB-KW"/>
</dbReference>
<evidence type="ECO:0000256" key="1">
    <source>
        <dbReference type="ARBA" id="ARBA00001946"/>
    </source>
</evidence>
<dbReference type="GO" id="GO:0017108">
    <property type="term" value="F:5'-flap endonuclease activity"/>
    <property type="evidence" value="ECO:0007669"/>
    <property type="project" value="TreeGrafter"/>
</dbReference>
<evidence type="ECO:0000256" key="11">
    <source>
        <dbReference type="ARBA" id="ARBA00038112"/>
    </source>
</evidence>
<keyword evidence="17" id="KW-1185">Reference proteome</keyword>
<dbReference type="GO" id="GO:0006281">
    <property type="term" value="P:DNA repair"/>
    <property type="evidence" value="ECO:0007669"/>
    <property type="project" value="UniProtKB-KW"/>
</dbReference>
<evidence type="ECO:0000256" key="10">
    <source>
        <dbReference type="ARBA" id="ARBA00023242"/>
    </source>
</evidence>
<name>A0A835IK96_9MAGN</name>
<keyword evidence="7" id="KW-0378">Hydrolase</keyword>
<dbReference type="EMBL" id="JADFTS010000003">
    <property type="protein sequence ID" value="KAF9617188.1"/>
    <property type="molecule type" value="Genomic_DNA"/>
</dbReference>
<dbReference type="CDD" id="cd09869">
    <property type="entry name" value="PIN_GEN1"/>
    <property type="match status" value="1"/>
</dbReference>
<feature type="compositionally biased region" description="Basic and acidic residues" evidence="13">
    <location>
        <begin position="568"/>
        <end position="581"/>
    </location>
</feature>
<dbReference type="SUPFAM" id="SSF88723">
    <property type="entry name" value="PIN domain-like"/>
    <property type="match status" value="1"/>
</dbReference>
<keyword evidence="6" id="KW-0227">DNA damage</keyword>
<dbReference type="Proteomes" id="UP000631114">
    <property type="component" value="Unassembled WGS sequence"/>
</dbReference>
<dbReference type="SMART" id="SM00485">
    <property type="entry name" value="XPGN"/>
    <property type="match status" value="1"/>
</dbReference>
<reference evidence="16 17" key="1">
    <citation type="submission" date="2020-10" db="EMBL/GenBank/DDBJ databases">
        <title>The Coptis chinensis genome and diversification of protoberbering-type alkaloids.</title>
        <authorList>
            <person name="Wang B."/>
            <person name="Shu S."/>
            <person name="Song C."/>
            <person name="Liu Y."/>
        </authorList>
    </citation>
    <scope>NUCLEOTIDE SEQUENCE [LARGE SCALE GENOMIC DNA]</scope>
    <source>
        <strain evidence="16">HL-2020</strain>
        <tissue evidence="16">Leaf</tissue>
    </source>
</reference>
<dbReference type="GO" id="GO:0005634">
    <property type="term" value="C:nucleus"/>
    <property type="evidence" value="ECO:0007669"/>
    <property type="project" value="UniProtKB-SubCell"/>
</dbReference>
<dbReference type="FunFam" id="1.10.150.20:FF:000030">
    <property type="entry name" value="Flap endonuclease GEN-like 1"/>
    <property type="match status" value="1"/>
</dbReference>
<dbReference type="InterPro" id="IPR006085">
    <property type="entry name" value="XPG_DNA_repair_N"/>
</dbReference>
<dbReference type="GO" id="GO:0009555">
    <property type="term" value="P:pollen development"/>
    <property type="evidence" value="ECO:0007669"/>
    <property type="project" value="TreeGrafter"/>
</dbReference>
<keyword evidence="10" id="KW-0539">Nucleus</keyword>
<evidence type="ECO:0000259" key="15">
    <source>
        <dbReference type="SMART" id="SM00485"/>
    </source>
</evidence>